<name>A0ACD3BGF6_9AGAR</name>
<keyword evidence="2" id="KW-1185">Reference proteome</keyword>
<dbReference type="Proteomes" id="UP000308600">
    <property type="component" value="Unassembled WGS sequence"/>
</dbReference>
<organism evidence="1 2">
    <name type="scientific">Pluteus cervinus</name>
    <dbReference type="NCBI Taxonomy" id="181527"/>
    <lineage>
        <taxon>Eukaryota</taxon>
        <taxon>Fungi</taxon>
        <taxon>Dikarya</taxon>
        <taxon>Basidiomycota</taxon>
        <taxon>Agaricomycotina</taxon>
        <taxon>Agaricomycetes</taxon>
        <taxon>Agaricomycetidae</taxon>
        <taxon>Agaricales</taxon>
        <taxon>Pluteineae</taxon>
        <taxon>Pluteaceae</taxon>
        <taxon>Pluteus</taxon>
    </lineage>
</organism>
<dbReference type="EMBL" id="ML208259">
    <property type="protein sequence ID" value="TFK76970.1"/>
    <property type="molecule type" value="Genomic_DNA"/>
</dbReference>
<evidence type="ECO:0000313" key="1">
    <source>
        <dbReference type="EMBL" id="TFK76970.1"/>
    </source>
</evidence>
<reference evidence="1 2" key="1">
    <citation type="journal article" date="2019" name="Nat. Ecol. Evol.">
        <title>Megaphylogeny resolves global patterns of mushroom evolution.</title>
        <authorList>
            <person name="Varga T."/>
            <person name="Krizsan K."/>
            <person name="Foldi C."/>
            <person name="Dima B."/>
            <person name="Sanchez-Garcia M."/>
            <person name="Sanchez-Ramirez S."/>
            <person name="Szollosi G.J."/>
            <person name="Szarkandi J.G."/>
            <person name="Papp V."/>
            <person name="Albert L."/>
            <person name="Andreopoulos W."/>
            <person name="Angelini C."/>
            <person name="Antonin V."/>
            <person name="Barry K.W."/>
            <person name="Bougher N.L."/>
            <person name="Buchanan P."/>
            <person name="Buyck B."/>
            <person name="Bense V."/>
            <person name="Catcheside P."/>
            <person name="Chovatia M."/>
            <person name="Cooper J."/>
            <person name="Damon W."/>
            <person name="Desjardin D."/>
            <person name="Finy P."/>
            <person name="Geml J."/>
            <person name="Haridas S."/>
            <person name="Hughes K."/>
            <person name="Justo A."/>
            <person name="Karasinski D."/>
            <person name="Kautmanova I."/>
            <person name="Kiss B."/>
            <person name="Kocsube S."/>
            <person name="Kotiranta H."/>
            <person name="LaButti K.M."/>
            <person name="Lechner B.E."/>
            <person name="Liimatainen K."/>
            <person name="Lipzen A."/>
            <person name="Lukacs Z."/>
            <person name="Mihaltcheva S."/>
            <person name="Morgado L.N."/>
            <person name="Niskanen T."/>
            <person name="Noordeloos M.E."/>
            <person name="Ohm R.A."/>
            <person name="Ortiz-Santana B."/>
            <person name="Ovrebo C."/>
            <person name="Racz N."/>
            <person name="Riley R."/>
            <person name="Savchenko A."/>
            <person name="Shiryaev A."/>
            <person name="Soop K."/>
            <person name="Spirin V."/>
            <person name="Szebenyi C."/>
            <person name="Tomsovsky M."/>
            <person name="Tulloss R.E."/>
            <person name="Uehling J."/>
            <person name="Grigoriev I.V."/>
            <person name="Vagvolgyi C."/>
            <person name="Papp T."/>
            <person name="Martin F.M."/>
            <person name="Miettinen O."/>
            <person name="Hibbett D.S."/>
            <person name="Nagy L.G."/>
        </authorList>
    </citation>
    <scope>NUCLEOTIDE SEQUENCE [LARGE SCALE GENOMIC DNA]</scope>
    <source>
        <strain evidence="1 2">NL-1719</strain>
    </source>
</reference>
<sequence length="231" mass="26002">MNSPYFSPDNTSPKASHPIITNSATSLNQRSNLIDETDEAELSQNPLFCYCFRAFAVLYRQLLAVKPRLIQEIVADDPWKLLIAVTLLNKTCGTLAIPAFWNILSHWPTPWHLASADVEELSSHIQHLGLQNVRARRLTQLSEIYMQDPPSVYDRRTSRVSASSNGKYPATPISHLPGAGRYALDSYRIFCTAHQDPGSEEWKSVLPTDKELICYLVSYNRNNTLKSGPLT</sequence>
<accession>A0ACD3BGF6</accession>
<proteinExistence type="predicted"/>
<gene>
    <name evidence="1" type="ORF">BDN72DRAFT_754471</name>
</gene>
<protein>
    <submittedName>
        <fullName evidence="1">DNA glycosylase</fullName>
    </submittedName>
</protein>
<evidence type="ECO:0000313" key="2">
    <source>
        <dbReference type="Proteomes" id="UP000308600"/>
    </source>
</evidence>